<name>A0ABR9VRH1_9SYNC</name>
<dbReference type="Gene3D" id="3.60.15.10">
    <property type="entry name" value="Ribonuclease Z/Hydroxyacylglutathione hydrolase-like"/>
    <property type="match status" value="1"/>
</dbReference>
<reference evidence="1 2" key="1">
    <citation type="submission" date="2020-10" db="EMBL/GenBank/DDBJ databases">
        <authorList>
            <person name="Castelo-Branco R."/>
            <person name="Eusebio N."/>
            <person name="Adriana R."/>
            <person name="Vieira A."/>
            <person name="Brugerolle De Fraissinette N."/>
            <person name="Rezende De Castro R."/>
            <person name="Schneider M.P."/>
            <person name="Vasconcelos V."/>
            <person name="Leao P.N."/>
        </authorList>
    </citation>
    <scope>NUCLEOTIDE SEQUENCE [LARGE SCALE GENOMIC DNA]</scope>
    <source>
        <strain evidence="1 2">LEGE 00031</strain>
    </source>
</reference>
<evidence type="ECO:0000313" key="1">
    <source>
        <dbReference type="EMBL" id="MBE9253661.1"/>
    </source>
</evidence>
<dbReference type="Proteomes" id="UP000658720">
    <property type="component" value="Unassembled WGS sequence"/>
</dbReference>
<dbReference type="PANTHER" id="PTHR36142:SF2">
    <property type="entry name" value="METALLO-HYDROLASE_OXIDOREDUCTASE SUPERFAMILY PROTEIN"/>
    <property type="match status" value="1"/>
</dbReference>
<accession>A0ABR9VRH1</accession>
<proteinExistence type="predicted"/>
<sequence length="260" mass="28407">MELTWYDSNSWLIAMGGQRILLDPWLVGDLTFGNTPWLFRGFRPQPLEIPTDIDLILLSQGLEDHAHPPTLKELNKSWPVLGSPKAAEVATDLGYEQVHPLPHQQKFVLNDRVEILALPGSPIGPTLVENAYVLTDLQTGTKLYYEPHGFHSSQLQDLGPIDVVLTPVIGINILGFIPVLNGQKTTLELCRTVYPQAIVPTSGAAELSYSGLLTKVLRLDGDLDQFRQSLGSEGIQATLLEPQVGVPLTIPLDVPQAAVG</sequence>
<keyword evidence="2" id="KW-1185">Reference proteome</keyword>
<gene>
    <name evidence="1" type="ORF">IQ217_07305</name>
</gene>
<dbReference type="InterPro" id="IPR036866">
    <property type="entry name" value="RibonucZ/Hydroxyglut_hydro"/>
</dbReference>
<dbReference type="SUPFAM" id="SSF56281">
    <property type="entry name" value="Metallo-hydrolase/oxidoreductase"/>
    <property type="match status" value="1"/>
</dbReference>
<dbReference type="RefSeq" id="WP_194019441.1">
    <property type="nucleotide sequence ID" value="NZ_JADEVV010000016.1"/>
</dbReference>
<protein>
    <submittedName>
        <fullName evidence="1">MBL fold metallo-hydrolase</fullName>
    </submittedName>
</protein>
<dbReference type="EMBL" id="JADEVV010000016">
    <property type="protein sequence ID" value="MBE9253661.1"/>
    <property type="molecule type" value="Genomic_DNA"/>
</dbReference>
<dbReference type="PANTHER" id="PTHR36142">
    <property type="entry name" value="METALLO-HYDROLASE/OXIDOREDUCTASE SUPERFAMILY PROTEIN"/>
    <property type="match status" value="1"/>
</dbReference>
<organism evidence="1 2">
    <name type="scientific">Synechocystis salina LEGE 00031</name>
    <dbReference type="NCBI Taxonomy" id="1828736"/>
    <lineage>
        <taxon>Bacteria</taxon>
        <taxon>Bacillati</taxon>
        <taxon>Cyanobacteriota</taxon>
        <taxon>Cyanophyceae</taxon>
        <taxon>Synechococcales</taxon>
        <taxon>Merismopediaceae</taxon>
        <taxon>Synechocystis</taxon>
    </lineage>
</organism>
<dbReference type="Pfam" id="PF13483">
    <property type="entry name" value="Lactamase_B_3"/>
    <property type="match status" value="1"/>
</dbReference>
<comment type="caution">
    <text evidence="1">The sequence shown here is derived from an EMBL/GenBank/DDBJ whole genome shotgun (WGS) entry which is preliminary data.</text>
</comment>
<evidence type="ECO:0000313" key="2">
    <source>
        <dbReference type="Proteomes" id="UP000658720"/>
    </source>
</evidence>